<reference evidence="2 3" key="1">
    <citation type="submission" date="2022-11" db="EMBL/GenBank/DDBJ databases">
        <title>Genome Sequencing of Nocardia sp. ON39_IFM12276 and assembly.</title>
        <authorList>
            <person name="Shimojima M."/>
            <person name="Toyokawa M."/>
            <person name="Uesaka K."/>
        </authorList>
    </citation>
    <scope>NUCLEOTIDE SEQUENCE [LARGE SCALE GENOMIC DNA]</scope>
    <source>
        <strain evidence="2 3">IFM 12276</strain>
    </source>
</reference>
<name>A0ABM8CXG2_9NOCA</name>
<proteinExistence type="predicted"/>
<keyword evidence="1" id="KW-0812">Transmembrane</keyword>
<evidence type="ECO:0000313" key="3">
    <source>
        <dbReference type="Proteomes" id="UP001317870"/>
    </source>
</evidence>
<organism evidence="2 3">
    <name type="scientific">Nocardia sputorum</name>
    <dbReference type="NCBI Taxonomy" id="2984338"/>
    <lineage>
        <taxon>Bacteria</taxon>
        <taxon>Bacillati</taxon>
        <taxon>Actinomycetota</taxon>
        <taxon>Actinomycetes</taxon>
        <taxon>Mycobacteriales</taxon>
        <taxon>Nocardiaceae</taxon>
        <taxon>Nocardia</taxon>
    </lineage>
</organism>
<accession>A0ABM8CXG2</accession>
<dbReference type="EMBL" id="AP026978">
    <property type="protein sequence ID" value="BDT99683.1"/>
    <property type="molecule type" value="Genomic_DNA"/>
</dbReference>
<keyword evidence="1" id="KW-1133">Transmembrane helix</keyword>
<evidence type="ECO:0000313" key="2">
    <source>
        <dbReference type="EMBL" id="BDT99683.1"/>
    </source>
</evidence>
<evidence type="ECO:0000256" key="1">
    <source>
        <dbReference type="SAM" id="Phobius"/>
    </source>
</evidence>
<keyword evidence="3" id="KW-1185">Reference proteome</keyword>
<protein>
    <submittedName>
        <fullName evidence="2">Uncharacterized protein</fullName>
    </submittedName>
</protein>
<gene>
    <name evidence="2" type="ORF">IFM12276_27120</name>
</gene>
<dbReference type="Proteomes" id="UP001317870">
    <property type="component" value="Chromosome"/>
</dbReference>
<keyword evidence="1" id="KW-0472">Membrane</keyword>
<sequence length="66" mass="6575">MLIATLIVTTVAMARRRLARRSPAGNSTGGGVPGPVRRALRRPAPIAAACVALLGIAVAAGALAQC</sequence>
<feature type="transmembrane region" description="Helical" evidence="1">
    <location>
        <begin position="43"/>
        <end position="64"/>
    </location>
</feature>
<dbReference type="RefSeq" id="WP_281879847.1">
    <property type="nucleotide sequence ID" value="NZ_AP026976.1"/>
</dbReference>